<dbReference type="Pfam" id="PF11123">
    <property type="entry name" value="DNA_Packaging_2"/>
    <property type="match status" value="1"/>
</dbReference>
<dbReference type="EMBL" id="MT708544">
    <property type="protein sequence ID" value="QOE32111.1"/>
    <property type="molecule type" value="Genomic_DNA"/>
</dbReference>
<keyword evidence="3" id="KW-1185">Reference proteome</keyword>
<reference evidence="2 3" key="1">
    <citation type="submission" date="2020-07" db="EMBL/GenBank/DDBJ databases">
        <title>Complete genome sequence of Rhizobium phaseoli phage Palo.</title>
        <authorList>
            <person name="Nabhani A."/>
            <person name="Rushing L."/>
            <person name="Newkirk H."/>
            <person name="Gonzalez C."/>
            <person name="Young R."/>
            <person name="Liu M."/>
        </authorList>
    </citation>
    <scope>NUCLEOTIDE SEQUENCE [LARGE SCALE GENOMIC DNA]</scope>
</reference>
<dbReference type="InterPro" id="IPR024345">
    <property type="entry name" value="DNA_matur_Phage_T7-like"/>
</dbReference>
<proteinExistence type="predicted"/>
<dbReference type="Proteomes" id="UP000516590">
    <property type="component" value="Segment"/>
</dbReference>
<evidence type="ECO:0000256" key="1">
    <source>
        <dbReference type="SAM" id="MobiDB-lite"/>
    </source>
</evidence>
<accession>A0A7L8G5U3</accession>
<protein>
    <submittedName>
        <fullName evidence="2">Terminase small subunit</fullName>
    </submittedName>
</protein>
<sequence length="110" mass="11826">MSKNAADESVLGTLHSKVAAVMVGILTNTTKAIEAYEEATVDASAEEIAALPVPELSPAMLSAMTKFLSDNKITCNVAEDKNLSDLQKHLNEKRRKKTVGNVVPLMPDED</sequence>
<feature type="region of interest" description="Disordered" evidence="1">
    <location>
        <begin position="88"/>
        <end position="110"/>
    </location>
</feature>
<organism evidence="2 3">
    <name type="scientific">Rhizobium phage Palo</name>
    <dbReference type="NCBI Taxonomy" id="2767573"/>
    <lineage>
        <taxon>Viruses</taxon>
        <taxon>Duplodnaviria</taxon>
        <taxon>Heunggongvirae</taxon>
        <taxon>Uroviricota</taxon>
        <taxon>Caudoviricetes</taxon>
        <taxon>Autographivirales</taxon>
        <taxon>Dunnvirinae</taxon>
        <taxon>Palovirus</taxon>
        <taxon>Palovirus palo</taxon>
    </lineage>
</organism>
<name>A0A7L8G5U3_9CAUD</name>
<evidence type="ECO:0000313" key="3">
    <source>
        <dbReference type="Proteomes" id="UP000516590"/>
    </source>
</evidence>
<gene>
    <name evidence="2" type="ORF">CPT_Palo_052</name>
</gene>
<evidence type="ECO:0000313" key="2">
    <source>
        <dbReference type="EMBL" id="QOE32111.1"/>
    </source>
</evidence>